<evidence type="ECO:0000256" key="1">
    <source>
        <dbReference type="ARBA" id="ARBA00009179"/>
    </source>
</evidence>
<evidence type="ECO:0000256" key="3">
    <source>
        <dbReference type="ARBA" id="ARBA00022801"/>
    </source>
</evidence>
<evidence type="ECO:0000256" key="5">
    <source>
        <dbReference type="RuleBase" id="RU004404"/>
    </source>
</evidence>
<dbReference type="SUPFAM" id="SSF52096">
    <property type="entry name" value="ClpP/crotonase"/>
    <property type="match status" value="1"/>
</dbReference>
<keyword evidence="4 5" id="KW-0720">Serine protease</keyword>
<dbReference type="GO" id="GO:0006508">
    <property type="term" value="P:proteolysis"/>
    <property type="evidence" value="ECO:0007669"/>
    <property type="project" value="UniProtKB-KW"/>
</dbReference>
<feature type="transmembrane region" description="Helical" evidence="6">
    <location>
        <begin position="12"/>
        <end position="33"/>
    </location>
</feature>
<accession>A0A2H0VHD7</accession>
<evidence type="ECO:0000313" key="9">
    <source>
        <dbReference type="Proteomes" id="UP000230776"/>
    </source>
</evidence>
<dbReference type="GO" id="GO:0004175">
    <property type="term" value="F:endopeptidase activity"/>
    <property type="evidence" value="ECO:0007669"/>
    <property type="project" value="TreeGrafter"/>
</dbReference>
<dbReference type="FunFam" id="2.30.42.10:FF:000063">
    <property type="entry name" value="Peptidase, S41 family"/>
    <property type="match status" value="1"/>
</dbReference>
<evidence type="ECO:0000259" key="7">
    <source>
        <dbReference type="PROSITE" id="PS50106"/>
    </source>
</evidence>
<keyword evidence="6" id="KW-0812">Transmembrane</keyword>
<dbReference type="NCBIfam" id="TIGR00225">
    <property type="entry name" value="prc"/>
    <property type="match status" value="1"/>
</dbReference>
<comment type="similarity">
    <text evidence="1 5">Belongs to the peptidase S41A family.</text>
</comment>
<proteinExistence type="inferred from homology"/>
<comment type="caution">
    <text evidence="8">The sequence shown here is derived from an EMBL/GenBank/DDBJ whole genome shotgun (WGS) entry which is preliminary data.</text>
</comment>
<keyword evidence="2 5" id="KW-0645">Protease</keyword>
<dbReference type="InterPro" id="IPR036034">
    <property type="entry name" value="PDZ_sf"/>
</dbReference>
<reference evidence="9" key="1">
    <citation type="submission" date="2017-09" db="EMBL/GenBank/DDBJ databases">
        <title>Depth-based differentiation of microbial function through sediment-hosted aquifers and enrichment of novel symbionts in the deep terrestrial subsurface.</title>
        <authorList>
            <person name="Probst A.J."/>
            <person name="Ladd B."/>
            <person name="Jarett J.K."/>
            <person name="Geller-Mcgrath D.E."/>
            <person name="Sieber C.M.K."/>
            <person name="Emerson J.B."/>
            <person name="Anantharaman K."/>
            <person name="Thomas B.C."/>
            <person name="Malmstrom R."/>
            <person name="Stieglmeier M."/>
            <person name="Klingl A."/>
            <person name="Woyke T."/>
            <person name="Ryan C.M."/>
            <person name="Banfield J.F."/>
        </authorList>
    </citation>
    <scope>NUCLEOTIDE SEQUENCE [LARGE SCALE GENOMIC DNA]</scope>
</reference>
<dbReference type="InterPro" id="IPR004447">
    <property type="entry name" value="Peptidase_S41A"/>
</dbReference>
<keyword evidence="3 5" id="KW-0378">Hydrolase</keyword>
<dbReference type="GO" id="GO:0007165">
    <property type="term" value="P:signal transduction"/>
    <property type="evidence" value="ECO:0007669"/>
    <property type="project" value="TreeGrafter"/>
</dbReference>
<dbReference type="InterPro" id="IPR005151">
    <property type="entry name" value="Tail-specific_protease"/>
</dbReference>
<dbReference type="Proteomes" id="UP000230776">
    <property type="component" value="Unassembled WGS sequence"/>
</dbReference>
<dbReference type="Pfam" id="PF03572">
    <property type="entry name" value="Peptidase_S41"/>
    <property type="match status" value="1"/>
</dbReference>
<evidence type="ECO:0000256" key="6">
    <source>
        <dbReference type="SAM" id="Phobius"/>
    </source>
</evidence>
<dbReference type="GO" id="GO:0008236">
    <property type="term" value="F:serine-type peptidase activity"/>
    <property type="evidence" value="ECO:0007669"/>
    <property type="project" value="UniProtKB-KW"/>
</dbReference>
<dbReference type="InterPro" id="IPR041489">
    <property type="entry name" value="PDZ_6"/>
</dbReference>
<keyword evidence="6" id="KW-0472">Membrane</keyword>
<dbReference type="Gene3D" id="3.90.226.10">
    <property type="entry name" value="2-enoyl-CoA Hydratase, Chain A, domain 1"/>
    <property type="match status" value="1"/>
</dbReference>
<dbReference type="SUPFAM" id="SSF50156">
    <property type="entry name" value="PDZ domain-like"/>
    <property type="match status" value="1"/>
</dbReference>
<dbReference type="Gene3D" id="2.30.42.10">
    <property type="match status" value="1"/>
</dbReference>
<dbReference type="PROSITE" id="PS50106">
    <property type="entry name" value="PDZ"/>
    <property type="match status" value="1"/>
</dbReference>
<protein>
    <submittedName>
        <fullName evidence="8">Peptidase S41</fullName>
    </submittedName>
</protein>
<dbReference type="PANTHER" id="PTHR32060">
    <property type="entry name" value="TAIL-SPECIFIC PROTEASE"/>
    <property type="match status" value="1"/>
</dbReference>
<dbReference type="EMBL" id="PFAG01000014">
    <property type="protein sequence ID" value="PIR98498.1"/>
    <property type="molecule type" value="Genomic_DNA"/>
</dbReference>
<gene>
    <name evidence="8" type="ORF">COT88_01585</name>
</gene>
<feature type="domain" description="PDZ" evidence="7">
    <location>
        <begin position="114"/>
        <end position="182"/>
    </location>
</feature>
<name>A0A2H0VHD7_9BACT</name>
<dbReference type="AlphaFoldDB" id="A0A2H0VHD7"/>
<evidence type="ECO:0000256" key="4">
    <source>
        <dbReference type="ARBA" id="ARBA00022825"/>
    </source>
</evidence>
<dbReference type="SMART" id="SM00245">
    <property type="entry name" value="TSPc"/>
    <property type="match status" value="1"/>
</dbReference>
<sequence>MLDRKDHKNIKNAFFVSAIIVSLILSWSGFYFLGLNTGLQEPKNIRINNVSDTNPEANVGSVSFNTFWEAWDRLKSTHPDANEIEDIDLLYGAISGLAGTFNDPNTVYFNPGDSQKFNEDINGSFSGIGAEIGMRDDVLTVIAPLKNSPAERAGLRAGDVIAEIDEKDTSDMTVDDAVKYIRGPFGTKVVLKIFREGEPDPIDITITRDTINIPTIETQILEGDILYIQLYNFTSSSPQLFRQALLANSLTNSKGLILDFRNNPGGFLSAAVNISGWFIEKGETVVSEKFGSGSERILTSYGNAALKEFPVVVLVNEGSASASEIVAGALQTQNGTKLIGQTTFGKGTVQELQDLSDGSTLKITVANWLLPDGTLIEKNGIKPDYEVEITEEDFLDGKDPQLEKAIEVLREEINK</sequence>
<dbReference type="Pfam" id="PF17820">
    <property type="entry name" value="PDZ_6"/>
    <property type="match status" value="1"/>
</dbReference>
<keyword evidence="6" id="KW-1133">Transmembrane helix</keyword>
<dbReference type="Gene3D" id="3.30.750.44">
    <property type="match status" value="1"/>
</dbReference>
<dbReference type="InterPro" id="IPR029045">
    <property type="entry name" value="ClpP/crotonase-like_dom_sf"/>
</dbReference>
<organism evidence="8 9">
    <name type="scientific">Candidatus Colwellbacteria bacterium CG10_big_fil_rev_8_21_14_0_10_41_28</name>
    <dbReference type="NCBI Taxonomy" id="1974539"/>
    <lineage>
        <taxon>Bacteria</taxon>
        <taxon>Candidatus Colwelliibacteriota</taxon>
    </lineage>
</organism>
<dbReference type="InterPro" id="IPR001478">
    <property type="entry name" value="PDZ"/>
</dbReference>
<dbReference type="SMART" id="SM00228">
    <property type="entry name" value="PDZ"/>
    <property type="match status" value="1"/>
</dbReference>
<evidence type="ECO:0000256" key="2">
    <source>
        <dbReference type="ARBA" id="ARBA00022670"/>
    </source>
</evidence>
<dbReference type="CDD" id="cd07560">
    <property type="entry name" value="Peptidase_S41_CPP"/>
    <property type="match status" value="1"/>
</dbReference>
<dbReference type="PANTHER" id="PTHR32060:SF30">
    <property type="entry name" value="CARBOXY-TERMINAL PROCESSING PROTEASE CTPA"/>
    <property type="match status" value="1"/>
</dbReference>
<evidence type="ECO:0000313" key="8">
    <source>
        <dbReference type="EMBL" id="PIR98498.1"/>
    </source>
</evidence>
<dbReference type="CDD" id="cd06782">
    <property type="entry name" value="cpPDZ_CPP-like"/>
    <property type="match status" value="1"/>
</dbReference>
<dbReference type="GO" id="GO:0030288">
    <property type="term" value="C:outer membrane-bounded periplasmic space"/>
    <property type="evidence" value="ECO:0007669"/>
    <property type="project" value="TreeGrafter"/>
</dbReference>